<dbReference type="GO" id="GO:0008654">
    <property type="term" value="P:phospholipid biosynthetic process"/>
    <property type="evidence" value="ECO:0007669"/>
    <property type="project" value="UniProtKB-KW"/>
</dbReference>
<dbReference type="InterPro" id="IPR033717">
    <property type="entry name" value="UDPK"/>
</dbReference>
<feature type="binding site" evidence="18">
    <location>
        <position position="32"/>
    </location>
    <ligand>
        <name>a divalent metal cation</name>
        <dbReference type="ChEBI" id="CHEBI:60240"/>
    </ligand>
</feature>
<dbReference type="GO" id="GO:0005886">
    <property type="term" value="C:plasma membrane"/>
    <property type="evidence" value="ECO:0007669"/>
    <property type="project" value="UniProtKB-SubCell"/>
</dbReference>
<evidence type="ECO:0000256" key="11">
    <source>
        <dbReference type="ARBA" id="ARBA00023098"/>
    </source>
</evidence>
<name>A0A9D1HPZ2_9FIRM</name>
<reference evidence="20" key="2">
    <citation type="journal article" date="2021" name="PeerJ">
        <title>Extensive microbial diversity within the chicken gut microbiome revealed by metagenomics and culture.</title>
        <authorList>
            <person name="Gilroy R."/>
            <person name="Ravi A."/>
            <person name="Getino M."/>
            <person name="Pursley I."/>
            <person name="Horton D.L."/>
            <person name="Alikhan N.F."/>
            <person name="Baker D."/>
            <person name="Gharbi K."/>
            <person name="Hall N."/>
            <person name="Watson M."/>
            <person name="Adriaenssens E.M."/>
            <person name="Foster-Nyarko E."/>
            <person name="Jarju S."/>
            <person name="Secka A."/>
            <person name="Antonio M."/>
            <person name="Oren A."/>
            <person name="Chaudhuri R.R."/>
            <person name="La Ragione R."/>
            <person name="Hildebrand F."/>
            <person name="Pallen M.J."/>
        </authorList>
    </citation>
    <scope>NUCLEOTIDE SEQUENCE</scope>
    <source>
        <strain evidence="20">CHK195-11698</strain>
    </source>
</reference>
<keyword evidence="9 17" id="KW-0067">ATP-binding</keyword>
<dbReference type="CDD" id="cd14265">
    <property type="entry name" value="UDPK_IM_like"/>
    <property type="match status" value="1"/>
</dbReference>
<feature type="binding site" evidence="17">
    <location>
        <position position="32"/>
    </location>
    <ligand>
        <name>ATP</name>
        <dbReference type="ChEBI" id="CHEBI:30616"/>
    </ligand>
</feature>
<keyword evidence="18" id="KW-0479">Metal-binding</keyword>
<evidence type="ECO:0000256" key="5">
    <source>
        <dbReference type="ARBA" id="ARBA00022679"/>
    </source>
</evidence>
<proteinExistence type="inferred from homology"/>
<keyword evidence="6 19" id="KW-0812">Transmembrane</keyword>
<keyword evidence="7 17" id="KW-0547">Nucleotide-binding</keyword>
<feature type="transmembrane region" description="Helical" evidence="19">
    <location>
        <begin position="35"/>
        <end position="52"/>
    </location>
</feature>
<evidence type="ECO:0000313" key="20">
    <source>
        <dbReference type="EMBL" id="HIU14403.1"/>
    </source>
</evidence>
<protein>
    <submittedName>
        <fullName evidence="20">Diacylglycerol kinase family protein</fullName>
    </submittedName>
</protein>
<evidence type="ECO:0000256" key="12">
    <source>
        <dbReference type="ARBA" id="ARBA00023136"/>
    </source>
</evidence>
<keyword evidence="13" id="KW-0594">Phospholipid biosynthesis</keyword>
<evidence type="ECO:0000256" key="13">
    <source>
        <dbReference type="ARBA" id="ARBA00023209"/>
    </source>
</evidence>
<feature type="transmembrane region" description="Helical" evidence="19">
    <location>
        <begin position="59"/>
        <end position="79"/>
    </location>
</feature>
<keyword evidence="11" id="KW-0443">Lipid metabolism</keyword>
<feature type="binding site" evidence="18">
    <location>
        <position position="80"/>
    </location>
    <ligand>
        <name>a divalent metal cation</name>
        <dbReference type="ChEBI" id="CHEBI:60240"/>
    </ligand>
</feature>
<feature type="binding site" evidence="16">
    <location>
        <position position="102"/>
    </location>
    <ligand>
        <name>substrate</name>
    </ligand>
</feature>
<feature type="binding site" evidence="16">
    <location>
        <position position="73"/>
    </location>
    <ligand>
        <name>substrate</name>
    </ligand>
</feature>
<evidence type="ECO:0000256" key="9">
    <source>
        <dbReference type="ARBA" id="ARBA00022840"/>
    </source>
</evidence>
<dbReference type="Pfam" id="PF01219">
    <property type="entry name" value="DAGK_prokar"/>
    <property type="match status" value="1"/>
</dbReference>
<evidence type="ECO:0000256" key="8">
    <source>
        <dbReference type="ARBA" id="ARBA00022777"/>
    </source>
</evidence>
<dbReference type="GO" id="GO:0005524">
    <property type="term" value="F:ATP binding"/>
    <property type="evidence" value="ECO:0007669"/>
    <property type="project" value="UniProtKB-KW"/>
</dbReference>
<dbReference type="InterPro" id="IPR000829">
    <property type="entry name" value="DAGK"/>
</dbReference>
<evidence type="ECO:0000256" key="4">
    <source>
        <dbReference type="ARBA" id="ARBA00022516"/>
    </source>
</evidence>
<accession>A0A9D1HPZ2</accession>
<feature type="binding site" evidence="17">
    <location>
        <position position="80"/>
    </location>
    <ligand>
        <name>ATP</name>
        <dbReference type="ChEBI" id="CHEBI:30616"/>
    </ligand>
</feature>
<keyword evidence="8 20" id="KW-0418">Kinase</keyword>
<evidence type="ECO:0000256" key="7">
    <source>
        <dbReference type="ARBA" id="ARBA00022741"/>
    </source>
</evidence>
<dbReference type="AlphaFoldDB" id="A0A9D1HPZ2"/>
<feature type="binding site" evidence="17">
    <location>
        <begin position="98"/>
        <end position="99"/>
    </location>
    <ligand>
        <name>ATP</name>
        <dbReference type="ChEBI" id="CHEBI:30616"/>
    </ligand>
</feature>
<keyword evidence="14" id="KW-1208">Phospholipid metabolism</keyword>
<evidence type="ECO:0000256" key="14">
    <source>
        <dbReference type="ARBA" id="ARBA00023264"/>
    </source>
</evidence>
<keyword evidence="3" id="KW-1003">Cell membrane</keyword>
<evidence type="ECO:0000256" key="18">
    <source>
        <dbReference type="PIRSR" id="PIRSR600829-4"/>
    </source>
</evidence>
<feature type="active site" description="Proton acceptor" evidence="15">
    <location>
        <position position="73"/>
    </location>
</feature>
<evidence type="ECO:0000256" key="10">
    <source>
        <dbReference type="ARBA" id="ARBA00022989"/>
    </source>
</evidence>
<feature type="transmembrane region" description="Helical" evidence="19">
    <location>
        <begin position="99"/>
        <end position="121"/>
    </location>
</feature>
<dbReference type="Proteomes" id="UP000824175">
    <property type="component" value="Unassembled WGS sequence"/>
</dbReference>
<evidence type="ECO:0000256" key="1">
    <source>
        <dbReference type="ARBA" id="ARBA00004651"/>
    </source>
</evidence>
<evidence type="ECO:0000256" key="19">
    <source>
        <dbReference type="SAM" id="Phobius"/>
    </source>
</evidence>
<comment type="similarity">
    <text evidence="2">Belongs to the bacterial diacylglycerol kinase family.</text>
</comment>
<keyword evidence="4" id="KW-0444">Lipid biosynthesis</keyword>
<sequence length="128" mass="14693">MPKKLPDKVHYSHFRDMFKCAGHGIFVCIREETNMKVHLIIALLVMILAWWLDFARMEWCMLLLCIGLVLALEMVNTAIENIVDFICPQYDPRAGKIKDIGSGLVLIFALFVAVIGCMLFIPHLMELR</sequence>
<organism evidence="20 21">
    <name type="scientific">Candidatus Fimiplasma intestinipullorum</name>
    <dbReference type="NCBI Taxonomy" id="2840825"/>
    <lineage>
        <taxon>Bacteria</taxon>
        <taxon>Bacillati</taxon>
        <taxon>Bacillota</taxon>
        <taxon>Clostridia</taxon>
        <taxon>Eubacteriales</taxon>
        <taxon>Candidatus Fimiplasma</taxon>
    </lineage>
</organism>
<keyword evidence="5" id="KW-0808">Transferase</keyword>
<comment type="cofactor">
    <cofactor evidence="18">
        <name>Mg(2+)</name>
        <dbReference type="ChEBI" id="CHEBI:18420"/>
    </cofactor>
    <text evidence="18">Mn(2+), Zn(2+), Cd(2+) and Co(2+) support activity to lesser extents.</text>
</comment>
<evidence type="ECO:0000313" key="21">
    <source>
        <dbReference type="Proteomes" id="UP000824175"/>
    </source>
</evidence>
<evidence type="ECO:0000256" key="15">
    <source>
        <dbReference type="PIRSR" id="PIRSR600829-1"/>
    </source>
</evidence>
<evidence type="ECO:0000256" key="2">
    <source>
        <dbReference type="ARBA" id="ARBA00005967"/>
    </source>
</evidence>
<keyword evidence="10 19" id="KW-1133">Transmembrane helix</keyword>
<comment type="caution">
    <text evidence="20">The sequence shown here is derived from an EMBL/GenBank/DDBJ whole genome shotgun (WGS) entry which is preliminary data.</text>
</comment>
<evidence type="ECO:0000256" key="16">
    <source>
        <dbReference type="PIRSR" id="PIRSR600829-2"/>
    </source>
</evidence>
<keyword evidence="12 19" id="KW-0472">Membrane</keyword>
<dbReference type="InterPro" id="IPR036945">
    <property type="entry name" value="DAGK_sf"/>
</dbReference>
<comment type="subcellular location">
    <subcellularLocation>
        <location evidence="1">Cell membrane</location>
        <topology evidence="1">Multi-pass membrane protein</topology>
    </subcellularLocation>
</comment>
<reference evidence="20" key="1">
    <citation type="submission" date="2020-10" db="EMBL/GenBank/DDBJ databases">
        <authorList>
            <person name="Gilroy R."/>
        </authorList>
    </citation>
    <scope>NUCLEOTIDE SEQUENCE</scope>
    <source>
        <strain evidence="20">CHK195-11698</strain>
    </source>
</reference>
<keyword evidence="18" id="KW-0460">Magnesium</keyword>
<dbReference type="PANTHER" id="PTHR34299:SF1">
    <property type="entry name" value="DIACYLGLYCEROL KINASE"/>
    <property type="match status" value="1"/>
</dbReference>
<evidence type="ECO:0000256" key="3">
    <source>
        <dbReference type="ARBA" id="ARBA00022475"/>
    </source>
</evidence>
<gene>
    <name evidence="20" type="ORF">IAD15_10105</name>
</gene>
<dbReference type="PROSITE" id="PS01069">
    <property type="entry name" value="DAGK_PROKAR"/>
    <property type="match status" value="1"/>
</dbReference>
<dbReference type="EMBL" id="DVMJ01000088">
    <property type="protein sequence ID" value="HIU14403.1"/>
    <property type="molecule type" value="Genomic_DNA"/>
</dbReference>
<dbReference type="Gene3D" id="1.10.287.3610">
    <property type="match status" value="1"/>
</dbReference>
<dbReference type="PANTHER" id="PTHR34299">
    <property type="entry name" value="DIACYLGLYCEROL KINASE"/>
    <property type="match status" value="1"/>
</dbReference>
<dbReference type="GO" id="GO:0016301">
    <property type="term" value="F:kinase activity"/>
    <property type="evidence" value="ECO:0007669"/>
    <property type="project" value="UniProtKB-KW"/>
</dbReference>
<dbReference type="GO" id="GO:0046872">
    <property type="term" value="F:metal ion binding"/>
    <property type="evidence" value="ECO:0007669"/>
    <property type="project" value="UniProtKB-KW"/>
</dbReference>
<evidence type="ECO:0000256" key="17">
    <source>
        <dbReference type="PIRSR" id="PIRSR600829-3"/>
    </source>
</evidence>
<evidence type="ECO:0000256" key="6">
    <source>
        <dbReference type="ARBA" id="ARBA00022692"/>
    </source>
</evidence>